<dbReference type="Proteomes" id="UP000521943">
    <property type="component" value="Unassembled WGS sequence"/>
</dbReference>
<evidence type="ECO:0000313" key="2">
    <source>
        <dbReference type="EMBL" id="KAF6746231.1"/>
    </source>
</evidence>
<protein>
    <submittedName>
        <fullName evidence="2">Uncharacterized protein</fullName>
    </submittedName>
</protein>
<keyword evidence="3" id="KW-1185">Reference proteome</keyword>
<feature type="compositionally biased region" description="Basic and acidic residues" evidence="1">
    <location>
        <begin position="8"/>
        <end position="24"/>
    </location>
</feature>
<proteinExistence type="predicted"/>
<organism evidence="2 3">
    <name type="scientific">Ephemerocybe angulata</name>
    <dbReference type="NCBI Taxonomy" id="980116"/>
    <lineage>
        <taxon>Eukaryota</taxon>
        <taxon>Fungi</taxon>
        <taxon>Dikarya</taxon>
        <taxon>Basidiomycota</taxon>
        <taxon>Agaricomycotina</taxon>
        <taxon>Agaricomycetes</taxon>
        <taxon>Agaricomycetidae</taxon>
        <taxon>Agaricales</taxon>
        <taxon>Agaricineae</taxon>
        <taxon>Psathyrellaceae</taxon>
        <taxon>Ephemerocybe</taxon>
    </lineage>
</organism>
<evidence type="ECO:0000313" key="3">
    <source>
        <dbReference type="Proteomes" id="UP000521943"/>
    </source>
</evidence>
<name>A0A8H6HH43_9AGAR</name>
<sequence length="201" mass="23261">MGRPRMYHSPEEVKEANKRKSKKYYDEHKVQINHVRYMKRRKLSANESTTTPQPPKRIVTEEEKHRHQVRYWVGRAESMIARTQDKLGGQTLSAHLTSICEQYKIESIKDIDAARETIVSHSARFGDVLQKIESCDSKLLNLVGVGQELKRVRDIRGDICTIIRAIDDLWSIAIVESDELIKDFDEGKLDFQLRGVPLVTM</sequence>
<reference evidence="2 3" key="1">
    <citation type="submission" date="2020-07" db="EMBL/GenBank/DDBJ databases">
        <title>Comparative genomics of pyrophilous fungi reveals a link between fire events and developmental genes.</title>
        <authorList>
            <consortium name="DOE Joint Genome Institute"/>
            <person name="Steindorff A.S."/>
            <person name="Carver A."/>
            <person name="Calhoun S."/>
            <person name="Stillman K."/>
            <person name="Liu H."/>
            <person name="Lipzen A."/>
            <person name="Pangilinan J."/>
            <person name="Labutti K."/>
            <person name="Bruns T.D."/>
            <person name="Grigoriev I.V."/>
        </authorList>
    </citation>
    <scope>NUCLEOTIDE SEQUENCE [LARGE SCALE GENOMIC DNA]</scope>
    <source>
        <strain evidence="2 3">CBS 144469</strain>
    </source>
</reference>
<dbReference type="AlphaFoldDB" id="A0A8H6HH43"/>
<gene>
    <name evidence="2" type="ORF">DFP72DRAFT_1076627</name>
</gene>
<comment type="caution">
    <text evidence="2">The sequence shown here is derived from an EMBL/GenBank/DDBJ whole genome shotgun (WGS) entry which is preliminary data.</text>
</comment>
<evidence type="ECO:0000256" key="1">
    <source>
        <dbReference type="SAM" id="MobiDB-lite"/>
    </source>
</evidence>
<accession>A0A8H6HH43</accession>
<feature type="region of interest" description="Disordered" evidence="1">
    <location>
        <begin position="1"/>
        <end position="24"/>
    </location>
</feature>
<dbReference type="OrthoDB" id="2654423at2759"/>
<dbReference type="EMBL" id="JACGCI010000095">
    <property type="protein sequence ID" value="KAF6746231.1"/>
    <property type="molecule type" value="Genomic_DNA"/>
</dbReference>